<evidence type="ECO:0000256" key="7">
    <source>
        <dbReference type="ARBA" id="ARBA00023209"/>
    </source>
</evidence>
<keyword evidence="7" id="KW-0594">Phospholipid biosynthesis</keyword>
<keyword evidence="5" id="KW-0472">Membrane</keyword>
<dbReference type="AlphaFoldDB" id="X0UP93"/>
<sequence length="80" mass="8750">IVRQISGAIARRIVCRAQQGQKLSGGEKFGMIKFGSRTELYVAAGEDVKILVKVGDKVKAGLTPVIRYEMQDTDNGKIQN</sequence>
<accession>X0UP93</accession>
<gene>
    <name evidence="11" type="ORF">S01H1_46399</name>
</gene>
<evidence type="ECO:0000256" key="1">
    <source>
        <dbReference type="ARBA" id="ARBA00022475"/>
    </source>
</evidence>
<keyword evidence="1" id="KW-1003">Cell membrane</keyword>
<keyword evidence="6" id="KW-0865">Zymogen</keyword>
<dbReference type="EMBL" id="BARS01029710">
    <property type="protein sequence ID" value="GAG07634.1"/>
    <property type="molecule type" value="Genomic_DNA"/>
</dbReference>
<comment type="caution">
    <text evidence="11">The sequence shown here is derived from an EMBL/GenBank/DDBJ whole genome shotgun (WGS) entry which is preliminary data.</text>
</comment>
<dbReference type="InterPro" id="IPR003817">
    <property type="entry name" value="PS_Dcarbxylase"/>
</dbReference>
<evidence type="ECO:0000256" key="2">
    <source>
        <dbReference type="ARBA" id="ARBA00022516"/>
    </source>
</evidence>
<keyword evidence="9" id="KW-1208">Phospholipid metabolism</keyword>
<evidence type="ECO:0000256" key="4">
    <source>
        <dbReference type="ARBA" id="ARBA00023098"/>
    </source>
</evidence>
<evidence type="ECO:0008006" key="12">
    <source>
        <dbReference type="Google" id="ProtNLM"/>
    </source>
</evidence>
<reference evidence="11" key="1">
    <citation type="journal article" date="2014" name="Front. Microbiol.">
        <title>High frequency of phylogenetically diverse reductive dehalogenase-homologous genes in deep subseafloor sedimentary metagenomes.</title>
        <authorList>
            <person name="Kawai M."/>
            <person name="Futagami T."/>
            <person name="Toyoda A."/>
            <person name="Takaki Y."/>
            <person name="Nishi S."/>
            <person name="Hori S."/>
            <person name="Arai W."/>
            <person name="Tsubouchi T."/>
            <person name="Morono Y."/>
            <person name="Uchiyama I."/>
            <person name="Ito T."/>
            <person name="Fujiyama A."/>
            <person name="Inagaki F."/>
            <person name="Takami H."/>
        </authorList>
    </citation>
    <scope>NUCLEOTIDE SEQUENCE</scope>
    <source>
        <strain evidence="11">Expedition CK06-06</strain>
    </source>
</reference>
<dbReference type="PANTHER" id="PTHR35809:SF1">
    <property type="entry name" value="ARCHAETIDYLSERINE DECARBOXYLASE PROENZYME-RELATED"/>
    <property type="match status" value="1"/>
</dbReference>
<evidence type="ECO:0000256" key="3">
    <source>
        <dbReference type="ARBA" id="ARBA00022793"/>
    </source>
</evidence>
<dbReference type="PANTHER" id="PTHR35809">
    <property type="entry name" value="ARCHAETIDYLSERINE DECARBOXYLASE PROENZYME-RELATED"/>
    <property type="match status" value="1"/>
</dbReference>
<proteinExistence type="predicted"/>
<evidence type="ECO:0000256" key="5">
    <source>
        <dbReference type="ARBA" id="ARBA00023136"/>
    </source>
</evidence>
<evidence type="ECO:0000256" key="9">
    <source>
        <dbReference type="ARBA" id="ARBA00023264"/>
    </source>
</evidence>
<keyword evidence="4" id="KW-0443">Lipid metabolism</keyword>
<evidence type="ECO:0000256" key="10">
    <source>
        <dbReference type="ARBA" id="ARBA00023317"/>
    </source>
</evidence>
<evidence type="ECO:0000313" key="11">
    <source>
        <dbReference type="EMBL" id="GAG07634.1"/>
    </source>
</evidence>
<organism evidence="11">
    <name type="scientific">marine sediment metagenome</name>
    <dbReference type="NCBI Taxonomy" id="412755"/>
    <lineage>
        <taxon>unclassified sequences</taxon>
        <taxon>metagenomes</taxon>
        <taxon>ecological metagenomes</taxon>
    </lineage>
</organism>
<keyword evidence="10" id="KW-0670">Pyruvate</keyword>
<dbReference type="InterPro" id="IPR033175">
    <property type="entry name" value="PSD-A"/>
</dbReference>
<dbReference type="GO" id="GO:0004609">
    <property type="term" value="F:phosphatidylserine decarboxylase activity"/>
    <property type="evidence" value="ECO:0007669"/>
    <property type="project" value="InterPro"/>
</dbReference>
<dbReference type="GO" id="GO:0008654">
    <property type="term" value="P:phospholipid biosynthetic process"/>
    <property type="evidence" value="ECO:0007669"/>
    <property type="project" value="UniProtKB-KW"/>
</dbReference>
<name>X0UP93_9ZZZZ</name>
<protein>
    <recommendedName>
        <fullName evidence="12">Phosphatidylserine decarboxylase</fullName>
    </recommendedName>
</protein>
<dbReference type="Pfam" id="PF02666">
    <property type="entry name" value="PS_Dcarbxylase"/>
    <property type="match status" value="1"/>
</dbReference>
<evidence type="ECO:0000256" key="6">
    <source>
        <dbReference type="ARBA" id="ARBA00023145"/>
    </source>
</evidence>
<keyword evidence="8" id="KW-0456">Lyase</keyword>
<feature type="non-terminal residue" evidence="11">
    <location>
        <position position="1"/>
    </location>
</feature>
<keyword evidence="2" id="KW-0444">Lipid biosynthesis</keyword>
<evidence type="ECO:0000256" key="8">
    <source>
        <dbReference type="ARBA" id="ARBA00023239"/>
    </source>
</evidence>
<keyword evidence="3" id="KW-0210">Decarboxylase</keyword>